<evidence type="ECO:0000313" key="9">
    <source>
        <dbReference type="EMBL" id="KPY33322.1"/>
    </source>
</evidence>
<dbReference type="SUPFAM" id="SSF52540">
    <property type="entry name" value="P-loop containing nucleoside triphosphate hydrolases"/>
    <property type="match status" value="1"/>
</dbReference>
<dbReference type="GO" id="GO:0005737">
    <property type="term" value="C:cytoplasm"/>
    <property type="evidence" value="ECO:0007669"/>
    <property type="project" value="TreeGrafter"/>
</dbReference>
<name>A0A0P9XFC9_9PSED</name>
<reference evidence="9 10" key="1">
    <citation type="submission" date="2015-09" db="EMBL/GenBank/DDBJ databases">
        <title>Genome announcement of multiple Pseudomonas syringae strains.</title>
        <authorList>
            <person name="Thakur S."/>
            <person name="Wang P.W."/>
            <person name="Gong Y."/>
            <person name="Weir B.S."/>
            <person name="Guttman D.S."/>
        </authorList>
    </citation>
    <scope>NUCLEOTIDE SEQUENCE [LARGE SCALE GENOMIC DNA]</scope>
    <source>
        <strain evidence="9 10">ICMP3956</strain>
    </source>
</reference>
<sequence length="48" mass="4825">MVMGVSGCGKSAVGAEIALKSGGRLIEGDAFHPPANIEKMSAGTPPQR</sequence>
<proteinExistence type="inferred from homology"/>
<comment type="similarity">
    <text evidence="2">Belongs to the gluconokinase GntK/GntV family.</text>
</comment>
<keyword evidence="6 9" id="KW-0418">Kinase</keyword>
<protein>
    <recommendedName>
        <fullName evidence="3">gluconokinase</fullName>
        <ecNumber evidence="3">2.7.1.12</ecNumber>
    </recommendedName>
</protein>
<comment type="catalytic activity">
    <reaction evidence="8">
        <text>D-gluconate + ATP = 6-phospho-D-gluconate + ADP + H(+)</text>
        <dbReference type="Rhea" id="RHEA:19433"/>
        <dbReference type="ChEBI" id="CHEBI:15378"/>
        <dbReference type="ChEBI" id="CHEBI:18391"/>
        <dbReference type="ChEBI" id="CHEBI:30616"/>
        <dbReference type="ChEBI" id="CHEBI:58759"/>
        <dbReference type="ChEBI" id="CHEBI:456216"/>
        <dbReference type="EC" id="2.7.1.12"/>
    </reaction>
</comment>
<keyword evidence="7" id="KW-0067">ATP-binding</keyword>
<keyword evidence="4" id="KW-0808">Transferase</keyword>
<evidence type="ECO:0000256" key="6">
    <source>
        <dbReference type="ARBA" id="ARBA00022777"/>
    </source>
</evidence>
<dbReference type="PANTHER" id="PTHR43442:SF3">
    <property type="entry name" value="GLUCONOKINASE-RELATED"/>
    <property type="match status" value="1"/>
</dbReference>
<accession>A0A0P9XFC9</accession>
<dbReference type="PATRIC" id="fig|251707.3.peg.5486"/>
<dbReference type="PANTHER" id="PTHR43442">
    <property type="entry name" value="GLUCONOKINASE-RELATED"/>
    <property type="match status" value="1"/>
</dbReference>
<dbReference type="InterPro" id="IPR006001">
    <property type="entry name" value="Therm_gnt_kin"/>
</dbReference>
<dbReference type="EMBL" id="LJRC01000212">
    <property type="protein sequence ID" value="KPY33322.1"/>
    <property type="molecule type" value="Genomic_DNA"/>
</dbReference>
<dbReference type="Proteomes" id="UP000050562">
    <property type="component" value="Unassembled WGS sequence"/>
</dbReference>
<organism evidence="9 10">
    <name type="scientific">Pseudomonas syringae pv. primulae</name>
    <dbReference type="NCBI Taxonomy" id="251707"/>
    <lineage>
        <taxon>Bacteria</taxon>
        <taxon>Pseudomonadati</taxon>
        <taxon>Pseudomonadota</taxon>
        <taxon>Gammaproteobacteria</taxon>
        <taxon>Pseudomonadales</taxon>
        <taxon>Pseudomonadaceae</taxon>
        <taxon>Pseudomonas</taxon>
    </lineage>
</organism>
<dbReference type="Gene3D" id="3.40.50.300">
    <property type="entry name" value="P-loop containing nucleotide triphosphate hydrolases"/>
    <property type="match status" value="1"/>
</dbReference>
<evidence type="ECO:0000256" key="2">
    <source>
        <dbReference type="ARBA" id="ARBA00008420"/>
    </source>
</evidence>
<comment type="caution">
    <text evidence="9">The sequence shown here is derived from an EMBL/GenBank/DDBJ whole genome shotgun (WGS) entry which is preliminary data.</text>
</comment>
<gene>
    <name evidence="9" type="ORF">ALO52_05135</name>
</gene>
<keyword evidence="5" id="KW-0547">Nucleotide-binding</keyword>
<evidence type="ECO:0000256" key="1">
    <source>
        <dbReference type="ARBA" id="ARBA00004761"/>
    </source>
</evidence>
<dbReference type="GO" id="GO:0005975">
    <property type="term" value="P:carbohydrate metabolic process"/>
    <property type="evidence" value="ECO:0007669"/>
    <property type="project" value="InterPro"/>
</dbReference>
<evidence type="ECO:0000256" key="3">
    <source>
        <dbReference type="ARBA" id="ARBA00012054"/>
    </source>
</evidence>
<evidence type="ECO:0000256" key="7">
    <source>
        <dbReference type="ARBA" id="ARBA00022840"/>
    </source>
</evidence>
<evidence type="ECO:0000256" key="8">
    <source>
        <dbReference type="ARBA" id="ARBA00048090"/>
    </source>
</evidence>
<dbReference type="GO" id="GO:0046316">
    <property type="term" value="F:gluconokinase activity"/>
    <property type="evidence" value="ECO:0007669"/>
    <property type="project" value="UniProtKB-EC"/>
</dbReference>
<dbReference type="EC" id="2.7.1.12" evidence="3"/>
<evidence type="ECO:0000256" key="4">
    <source>
        <dbReference type="ARBA" id="ARBA00022679"/>
    </source>
</evidence>
<dbReference type="InterPro" id="IPR027417">
    <property type="entry name" value="P-loop_NTPase"/>
</dbReference>
<dbReference type="GO" id="GO:0005524">
    <property type="term" value="F:ATP binding"/>
    <property type="evidence" value="ECO:0007669"/>
    <property type="project" value="UniProtKB-KW"/>
</dbReference>
<comment type="pathway">
    <text evidence="1">Carbohydrate acid metabolism.</text>
</comment>
<dbReference type="AlphaFoldDB" id="A0A0P9XFC9"/>
<evidence type="ECO:0000256" key="5">
    <source>
        <dbReference type="ARBA" id="ARBA00022741"/>
    </source>
</evidence>
<evidence type="ECO:0000313" key="10">
    <source>
        <dbReference type="Proteomes" id="UP000050562"/>
    </source>
</evidence>